<reference evidence="7" key="1">
    <citation type="journal article" date="2019" name="Int. J. Syst. Evol. Microbiol.">
        <title>The Global Catalogue of Microorganisms (GCM) 10K type strain sequencing project: providing services to taxonomists for standard genome sequencing and annotation.</title>
        <authorList>
            <consortium name="The Broad Institute Genomics Platform"/>
            <consortium name="The Broad Institute Genome Sequencing Center for Infectious Disease"/>
            <person name="Wu L."/>
            <person name="Ma J."/>
        </authorList>
    </citation>
    <scope>NUCLEOTIDE SEQUENCE [LARGE SCALE GENOMIC DNA]</scope>
    <source>
        <strain evidence="7">JCM 18514</strain>
    </source>
</reference>
<dbReference type="PROSITE" id="PS51318">
    <property type="entry name" value="TAT"/>
    <property type="match status" value="1"/>
</dbReference>
<evidence type="ECO:0008006" key="8">
    <source>
        <dbReference type="Google" id="ProtNLM"/>
    </source>
</evidence>
<name>A0ABP9SUR9_9MICC</name>
<sequence length="443" mass="47045">MSNSLFPADMGRRNVLKAGLFAGLGLAAVPSLAACAGGSAGASGGGSASGPIKWAGWDGPPSSERFVQLSQNLTTKLGVQVTYQQVVGDYLSKLLSQLSAGAAPDAFYVGDIYMSKLIETKQLLDLTPYLDSGSAAVKLDDFYEGLYPWCRPADGSPGLFGLPTDCNPAVFWFNKDLLAEAGVTTDPAAHFEAGTWTQNALTDMLDKIRATNKKGLLVGSGWFDWFGWLSTFGGTLFDKSGKAVFDDDARSQEALAWLFEQLKSGNISYSGSLPQGQSGDTLFYAGQVATYSSARYVLPNLKKLKFGYDMAPFPSLSGKDIMPVPINTAAMSVNINSKNQAKALEFLGSFVSAEGQKFRLSGGGNAVPSIRGLDEIVTEDNLPAHGKLFNDIAAKGYAVPRAIISNPKVATELPKMVDQMFKAGNETPKSFSGKLVKLINGDS</sequence>
<evidence type="ECO:0000313" key="7">
    <source>
        <dbReference type="Proteomes" id="UP001500200"/>
    </source>
</evidence>
<evidence type="ECO:0000256" key="2">
    <source>
        <dbReference type="ARBA" id="ARBA00008520"/>
    </source>
</evidence>
<keyword evidence="3" id="KW-0813">Transport</keyword>
<dbReference type="RefSeq" id="WP_345453200.1">
    <property type="nucleotide sequence ID" value="NZ_BAABKK010000038.1"/>
</dbReference>
<dbReference type="EMBL" id="BAABKK010000038">
    <property type="protein sequence ID" value="GAA5201594.1"/>
    <property type="molecule type" value="Genomic_DNA"/>
</dbReference>
<dbReference type="InterPro" id="IPR006059">
    <property type="entry name" value="SBP"/>
</dbReference>
<proteinExistence type="inferred from homology"/>
<evidence type="ECO:0000256" key="3">
    <source>
        <dbReference type="ARBA" id="ARBA00022448"/>
    </source>
</evidence>
<dbReference type="SUPFAM" id="SSF53850">
    <property type="entry name" value="Periplasmic binding protein-like II"/>
    <property type="match status" value="1"/>
</dbReference>
<protein>
    <recommendedName>
        <fullName evidence="8">Carbohydrate ABC transporter substrate-binding protein (CUT1 family)</fullName>
    </recommendedName>
</protein>
<accession>A0ABP9SUR9</accession>
<dbReference type="Pfam" id="PF01547">
    <property type="entry name" value="SBP_bac_1"/>
    <property type="match status" value="1"/>
</dbReference>
<dbReference type="InterPro" id="IPR050490">
    <property type="entry name" value="Bact_solute-bd_prot1"/>
</dbReference>
<dbReference type="PANTHER" id="PTHR43649">
    <property type="entry name" value="ARABINOSE-BINDING PROTEIN-RELATED"/>
    <property type="match status" value="1"/>
</dbReference>
<organism evidence="6 7">
    <name type="scientific">Arthrobacter gyeryongensis</name>
    <dbReference type="NCBI Taxonomy" id="1650592"/>
    <lineage>
        <taxon>Bacteria</taxon>
        <taxon>Bacillati</taxon>
        <taxon>Actinomycetota</taxon>
        <taxon>Actinomycetes</taxon>
        <taxon>Micrococcales</taxon>
        <taxon>Micrococcaceae</taxon>
        <taxon>Arthrobacter</taxon>
    </lineage>
</organism>
<dbReference type="Gene3D" id="3.40.190.10">
    <property type="entry name" value="Periplasmic binding protein-like II"/>
    <property type="match status" value="1"/>
</dbReference>
<dbReference type="Proteomes" id="UP001500200">
    <property type="component" value="Unassembled WGS sequence"/>
</dbReference>
<feature type="signal peptide" evidence="5">
    <location>
        <begin position="1"/>
        <end position="33"/>
    </location>
</feature>
<dbReference type="PANTHER" id="PTHR43649:SF31">
    <property type="entry name" value="SN-GLYCEROL-3-PHOSPHATE-BINDING PERIPLASMIC PROTEIN UGPB"/>
    <property type="match status" value="1"/>
</dbReference>
<keyword evidence="7" id="KW-1185">Reference proteome</keyword>
<evidence type="ECO:0000256" key="1">
    <source>
        <dbReference type="ARBA" id="ARBA00004196"/>
    </source>
</evidence>
<comment type="similarity">
    <text evidence="2">Belongs to the bacterial solute-binding protein 1 family.</text>
</comment>
<keyword evidence="4 5" id="KW-0732">Signal</keyword>
<gene>
    <name evidence="6" type="ORF">GCM10023346_46300</name>
</gene>
<evidence type="ECO:0000256" key="5">
    <source>
        <dbReference type="SAM" id="SignalP"/>
    </source>
</evidence>
<comment type="subcellular location">
    <subcellularLocation>
        <location evidence="1">Cell envelope</location>
    </subcellularLocation>
</comment>
<dbReference type="InterPro" id="IPR006311">
    <property type="entry name" value="TAT_signal"/>
</dbReference>
<evidence type="ECO:0000313" key="6">
    <source>
        <dbReference type="EMBL" id="GAA5201594.1"/>
    </source>
</evidence>
<comment type="caution">
    <text evidence="6">The sequence shown here is derived from an EMBL/GenBank/DDBJ whole genome shotgun (WGS) entry which is preliminary data.</text>
</comment>
<feature type="chain" id="PRO_5047163792" description="Carbohydrate ABC transporter substrate-binding protein (CUT1 family)" evidence="5">
    <location>
        <begin position="34"/>
        <end position="443"/>
    </location>
</feature>
<evidence type="ECO:0000256" key="4">
    <source>
        <dbReference type="ARBA" id="ARBA00022729"/>
    </source>
</evidence>